<proteinExistence type="predicted"/>
<keyword evidence="6" id="KW-1185">Reference proteome</keyword>
<accession>A0A0M2HDD5</accession>
<comment type="caution">
    <text evidence="5">The sequence shown here is derived from an EMBL/GenBank/DDBJ whole genome shotgun (WGS) entry which is preliminary data.</text>
</comment>
<dbReference type="Pfam" id="PF21307">
    <property type="entry name" value="Glyco_hydro_95_C"/>
    <property type="match status" value="1"/>
</dbReference>
<feature type="domain" description="Alpha fucosidase A-like C-terminal" evidence="3">
    <location>
        <begin position="804"/>
        <end position="851"/>
    </location>
</feature>
<feature type="compositionally biased region" description="Basic and acidic residues" evidence="1">
    <location>
        <begin position="785"/>
        <end position="798"/>
    </location>
</feature>
<sequence length="885" mass="94505">MSTRRDDAVPPPPGSDPELAEGLHTLRSSAPASRWLEAYPVGNGVRGAMCAGLAGGERLWLNDITAWSGRADADPLEGVADHGPEALEAVRAAIDADDVDSAEALLQRMQAPWVQAYLPLGWVELTVETDAAHSGSQPGPGRFDPVAGAPSLDERGSGSEPAVERARNEPVETPRVYGRRLDLATGVATHHYALGDVDVRHRTWADLVTGAIMHEVTANEPVRVHLEIGSLLRPRSAPRSAGGDLATEWWLPVDVAPGHESPAEPIRYDEEHGRHGAILVQARGASEVVDGVLVGAPATTHLFAIATATSPSLPGDPADARDAEGHAAALLRGIRGSVDVHATAADLLTAHEAAHGELYARCALELPAPGGVEALDTVDRVRRAQERDDPALAAIMFHYGRYLLIASSQPGGLPVTLQGLWNAELPGPWSSAYTLNINTQMAYWPAETTDLAECHEPLLRFTRRLSETTGPAVARELYGADGWVAHHNSDAWAFAAPVGAGHGDPAWANWSLGGVWLALHLWEHYSFGGDRAYLQGEAWPALASAAAFALSWIQTDGERAWTSPSTSPENHYIDAEGRERGVAVSAAMDVALLRELAAVCRAAAAVLDVDDPWIAELTTLTDALPDPQVSARGDLLEWDRERVEAEPDHRHLSHLIGLFPLARITPAATPGLARAASESIRLRGPESTGWALAWRAAMQARLGDGAAVHAQLRLALRPAEEGSDAHRGGVYPNLFSAHPPYQIDGNLGLTAAIAEALVQSFLEPSRPVTSGSGAQNLRWGAESAPQRRNDAPNPVDDREVPSVTLRLLPALPPEWPDGRVRGIRSRGDVSVDVEWAGGRLVRARLRARARAVTMSVHGPDGSIGTYELAPGTTRVIERGERGISW</sequence>
<dbReference type="GO" id="GO:0004560">
    <property type="term" value="F:alpha-L-fucosidase activity"/>
    <property type="evidence" value="ECO:0007669"/>
    <property type="project" value="InterPro"/>
</dbReference>
<dbReference type="Pfam" id="PF22124">
    <property type="entry name" value="Glyco_hydro_95_cat"/>
    <property type="match status" value="1"/>
</dbReference>
<dbReference type="InterPro" id="IPR012341">
    <property type="entry name" value="6hp_glycosidase-like_sf"/>
</dbReference>
<dbReference type="PANTHER" id="PTHR31084:SF0">
    <property type="entry name" value="ALPHA-L-FUCOSIDASE 2"/>
    <property type="match status" value="1"/>
</dbReference>
<evidence type="ECO:0000259" key="4">
    <source>
        <dbReference type="Pfam" id="PF22124"/>
    </source>
</evidence>
<feature type="region of interest" description="Disordered" evidence="1">
    <location>
        <begin position="1"/>
        <end position="21"/>
    </location>
</feature>
<dbReference type="Gene3D" id="2.70.98.50">
    <property type="entry name" value="putative glycoside hydrolase family protein from bacillus halodurans"/>
    <property type="match status" value="1"/>
</dbReference>
<evidence type="ECO:0000256" key="1">
    <source>
        <dbReference type="SAM" id="MobiDB-lite"/>
    </source>
</evidence>
<gene>
    <name evidence="5" type="ORF">RS82_00773</name>
</gene>
<dbReference type="Proteomes" id="UP000034098">
    <property type="component" value="Unassembled WGS sequence"/>
</dbReference>
<dbReference type="Pfam" id="PF14498">
    <property type="entry name" value="Glyco_hyd_65N_2"/>
    <property type="match status" value="1"/>
</dbReference>
<dbReference type="PATRIC" id="fig|69370.6.peg.797"/>
<feature type="domain" description="Glycosyl hydrolase family 95 catalytic" evidence="4">
    <location>
        <begin position="345"/>
        <end position="757"/>
    </location>
</feature>
<evidence type="ECO:0000259" key="2">
    <source>
        <dbReference type="Pfam" id="PF14498"/>
    </source>
</evidence>
<dbReference type="InterPro" id="IPR027414">
    <property type="entry name" value="GH95_N_dom"/>
</dbReference>
<protein>
    <submittedName>
        <fullName evidence="5">Uncharacterized protein</fullName>
    </submittedName>
</protein>
<reference evidence="5 6" key="1">
    <citation type="submission" date="2015-02" db="EMBL/GenBank/DDBJ databases">
        <title>Draft genome sequences of ten Microbacterium spp. with emphasis on heavy metal contaminated environments.</title>
        <authorList>
            <person name="Corretto E."/>
        </authorList>
    </citation>
    <scope>NUCLEOTIDE SEQUENCE [LARGE SCALE GENOMIC DNA]</scope>
    <source>
        <strain evidence="5 6">DSM 8608</strain>
    </source>
</reference>
<dbReference type="PANTHER" id="PTHR31084">
    <property type="entry name" value="ALPHA-L-FUCOSIDASE 2"/>
    <property type="match status" value="1"/>
</dbReference>
<evidence type="ECO:0000259" key="3">
    <source>
        <dbReference type="Pfam" id="PF21307"/>
    </source>
</evidence>
<name>A0A0M2HDD5_MICTR</name>
<dbReference type="InterPro" id="IPR054363">
    <property type="entry name" value="GH95_cat"/>
</dbReference>
<dbReference type="SUPFAM" id="SSF48208">
    <property type="entry name" value="Six-hairpin glycosidases"/>
    <property type="match status" value="1"/>
</dbReference>
<evidence type="ECO:0000313" key="6">
    <source>
        <dbReference type="Proteomes" id="UP000034098"/>
    </source>
</evidence>
<feature type="compositionally biased region" description="Basic and acidic residues" evidence="1">
    <location>
        <begin position="152"/>
        <end position="171"/>
    </location>
</feature>
<dbReference type="OrthoDB" id="9802600at2"/>
<feature type="region of interest" description="Disordered" evidence="1">
    <location>
        <begin position="766"/>
        <end position="798"/>
    </location>
</feature>
<dbReference type="InterPro" id="IPR008928">
    <property type="entry name" value="6-hairpin_glycosidase_sf"/>
</dbReference>
<feature type="region of interest" description="Disordered" evidence="1">
    <location>
        <begin position="131"/>
        <end position="171"/>
    </location>
</feature>
<evidence type="ECO:0000313" key="5">
    <source>
        <dbReference type="EMBL" id="KJL44601.1"/>
    </source>
</evidence>
<dbReference type="GO" id="GO:0005975">
    <property type="term" value="P:carbohydrate metabolic process"/>
    <property type="evidence" value="ECO:0007669"/>
    <property type="project" value="InterPro"/>
</dbReference>
<feature type="domain" description="Glycosyl hydrolase family 95 N-terminal" evidence="2">
    <location>
        <begin position="26"/>
        <end position="131"/>
    </location>
</feature>
<dbReference type="EMBL" id="JYJA01000025">
    <property type="protein sequence ID" value="KJL44601.1"/>
    <property type="molecule type" value="Genomic_DNA"/>
</dbReference>
<organism evidence="5 6">
    <name type="scientific">Microbacterium trichothecenolyticum</name>
    <name type="common">Aureobacterium trichothecenolyticum</name>
    <dbReference type="NCBI Taxonomy" id="69370"/>
    <lineage>
        <taxon>Bacteria</taxon>
        <taxon>Bacillati</taxon>
        <taxon>Actinomycetota</taxon>
        <taxon>Actinomycetes</taxon>
        <taxon>Micrococcales</taxon>
        <taxon>Microbacteriaceae</taxon>
        <taxon>Microbacterium</taxon>
    </lineage>
</organism>
<dbReference type="Gene3D" id="1.50.10.10">
    <property type="match status" value="1"/>
</dbReference>
<dbReference type="PIRSF" id="PIRSF007663">
    <property type="entry name" value="UCP007663"/>
    <property type="match status" value="1"/>
</dbReference>
<dbReference type="AlphaFoldDB" id="A0A0M2HDD5"/>
<dbReference type="InterPro" id="IPR049053">
    <property type="entry name" value="AFCA-like_C"/>
</dbReference>
<dbReference type="InterPro" id="IPR016518">
    <property type="entry name" value="Alpha-L-fucosidase"/>
</dbReference>
<dbReference type="RefSeq" id="WP_157005375.1">
    <property type="nucleotide sequence ID" value="NZ_JYJA01000025.1"/>
</dbReference>